<dbReference type="Gene3D" id="3.30.930.10">
    <property type="entry name" value="Bira Bifunctional Protein, Domain 2"/>
    <property type="match status" value="1"/>
</dbReference>
<accession>A0A1G4G5N4</accession>
<organism evidence="3 4">
    <name type="scientific">Petrimonas mucosa</name>
    <dbReference type="NCBI Taxonomy" id="1642646"/>
    <lineage>
        <taxon>Bacteria</taxon>
        <taxon>Pseudomonadati</taxon>
        <taxon>Bacteroidota</taxon>
        <taxon>Bacteroidia</taxon>
        <taxon>Bacteroidales</taxon>
        <taxon>Dysgonomonadaceae</taxon>
        <taxon>Petrimonas</taxon>
    </lineage>
</organism>
<dbReference type="SUPFAM" id="SSF55681">
    <property type="entry name" value="Class II aaRS and biotin synthetases"/>
    <property type="match status" value="1"/>
</dbReference>
<dbReference type="InterPro" id="IPR045864">
    <property type="entry name" value="aa-tRNA-synth_II/BPL/LPL"/>
</dbReference>
<dbReference type="AlphaFoldDB" id="A0A1G4G5N4"/>
<dbReference type="InterPro" id="IPR004143">
    <property type="entry name" value="BPL_LPL_catalytic"/>
</dbReference>
<feature type="domain" description="BPL/LPL catalytic" evidence="2">
    <location>
        <begin position="5"/>
        <end position="184"/>
    </location>
</feature>
<reference evidence="3 4" key="1">
    <citation type="submission" date="2016-08" db="EMBL/GenBank/DDBJ databases">
        <authorList>
            <person name="Seilhamer J.J."/>
        </authorList>
    </citation>
    <scope>NUCLEOTIDE SEQUENCE [LARGE SCALE GENOMIC DNA]</scope>
    <source>
        <strain evidence="3">ING2-E5A</strain>
    </source>
</reference>
<sequence>MDQLSSNRKIVRLEETESTNSYMKELLKSESLDEGSIVMADFQTAGRGQTGNSWYSEKGKNLLFSLLIHPTGIPANEQFIISRITSLAIKNTLDQFVNDIRIKWPNDIYWEERKIAGVLIENSIQGKRIENSIIGIGLNLNQRDFPAELPNPISLRQITGTEVDREYVLEMLLKEFFLLYRGLQRGDKQLIEDEYMLDLYRVNGYYWYEDANGRFQARIDNVLPSGHLVLKTLETNEERLYAFKEVQFVLYRE</sequence>
<evidence type="ECO:0000259" key="2">
    <source>
        <dbReference type="PROSITE" id="PS51733"/>
    </source>
</evidence>
<dbReference type="PANTHER" id="PTHR12835">
    <property type="entry name" value="BIOTIN PROTEIN LIGASE"/>
    <property type="match status" value="1"/>
</dbReference>
<proteinExistence type="predicted"/>
<dbReference type="Proteomes" id="UP000178485">
    <property type="component" value="Chromosome i"/>
</dbReference>
<keyword evidence="4" id="KW-1185">Reference proteome</keyword>
<dbReference type="PANTHER" id="PTHR12835:SF5">
    <property type="entry name" value="BIOTIN--PROTEIN LIGASE"/>
    <property type="match status" value="1"/>
</dbReference>
<protein>
    <submittedName>
        <fullName evidence="3">Bifunctional ligase/repressor BirA</fullName>
        <ecNumber evidence="3">6.3.4.15</ecNumber>
    </submittedName>
</protein>
<dbReference type="Pfam" id="PF03099">
    <property type="entry name" value="BPL_LplA_LipB"/>
    <property type="match status" value="1"/>
</dbReference>
<dbReference type="RefSeq" id="WP_071136364.1">
    <property type="nucleotide sequence ID" value="NZ_DUQN01000072.1"/>
</dbReference>
<dbReference type="KEGG" id="pmuc:ING2E5A_0929"/>
<dbReference type="CDD" id="cd16442">
    <property type="entry name" value="BPL"/>
    <property type="match status" value="1"/>
</dbReference>
<gene>
    <name evidence="3" type="primary">birA</name>
    <name evidence="3" type="ORF">ING2E5A_0929</name>
</gene>
<dbReference type="InterPro" id="IPR004408">
    <property type="entry name" value="Biotin_CoA_COase_ligase"/>
</dbReference>
<dbReference type="EMBL" id="LT608328">
    <property type="protein sequence ID" value="SCM56542.1"/>
    <property type="molecule type" value="Genomic_DNA"/>
</dbReference>
<dbReference type="EC" id="6.3.4.15" evidence="3"/>
<keyword evidence="1 3" id="KW-0436">Ligase</keyword>
<evidence type="ECO:0000313" key="4">
    <source>
        <dbReference type="Proteomes" id="UP000178485"/>
    </source>
</evidence>
<dbReference type="PROSITE" id="PS51733">
    <property type="entry name" value="BPL_LPL_CATALYTIC"/>
    <property type="match status" value="1"/>
</dbReference>
<dbReference type="GO" id="GO:0005737">
    <property type="term" value="C:cytoplasm"/>
    <property type="evidence" value="ECO:0007669"/>
    <property type="project" value="TreeGrafter"/>
</dbReference>
<dbReference type="STRING" id="1642646.ING2E5A_0929"/>
<evidence type="ECO:0000256" key="1">
    <source>
        <dbReference type="ARBA" id="ARBA00022598"/>
    </source>
</evidence>
<dbReference type="NCBIfam" id="TIGR00121">
    <property type="entry name" value="birA_ligase"/>
    <property type="match status" value="1"/>
</dbReference>
<name>A0A1G4G5N4_9BACT</name>
<evidence type="ECO:0000313" key="3">
    <source>
        <dbReference type="EMBL" id="SCM56542.1"/>
    </source>
</evidence>
<dbReference type="GO" id="GO:0004077">
    <property type="term" value="F:biotin--[biotin carboxyl-carrier protein] ligase activity"/>
    <property type="evidence" value="ECO:0007669"/>
    <property type="project" value="UniProtKB-EC"/>
</dbReference>